<feature type="region of interest" description="Disordered" evidence="2">
    <location>
        <begin position="56"/>
        <end position="97"/>
    </location>
</feature>
<feature type="compositionally biased region" description="Basic and acidic residues" evidence="2">
    <location>
        <begin position="56"/>
        <end position="95"/>
    </location>
</feature>
<sequence length="386" mass="42782">MGCCMMVPTRVADGNGFDFSPPPPPPPIKKHWITQVTQGGQEETFKTFEEWQECFEPKKGTRPKANETKKSEDELREEAELREESKDEEKAERKKQNAQKILTSLLDKVSKKITTKAMVLVLSFVAKMLEMAQKLAREKGNSDLAGFLNCLCAMVCTFRFSHRAKHKFAYIRKELVAPELVKRLKAVIEKADVRPEEFAATVAGEILDLLQNEECVTRALRTVSTMPLVSSLHGKVLGDEMNQLSEEDVDKAMSNLLVQVSAKVQAASAGKLPPGMSGYAGMAIGMLLAGMQQSMRGQVIVEKIIIEINKFVKIVHVSVVSAKQNKDSAEQLKSQLLKEGEAEQICRDAEQSLKELQVLIQSKVDEGMAVVKTTLLSAEEGEGDDE</sequence>
<evidence type="ECO:0000256" key="2">
    <source>
        <dbReference type="SAM" id="MobiDB-lite"/>
    </source>
</evidence>
<evidence type="ECO:0000313" key="3">
    <source>
        <dbReference type="EMBL" id="QDZ20976.1"/>
    </source>
</evidence>
<evidence type="ECO:0000313" key="4">
    <source>
        <dbReference type="Proteomes" id="UP000316726"/>
    </source>
</evidence>
<accession>A0A5B8MKH5</accession>
<proteinExistence type="predicted"/>
<dbReference type="AlphaFoldDB" id="A0A5B8MKH5"/>
<dbReference type="Proteomes" id="UP000316726">
    <property type="component" value="Chromosome 4"/>
</dbReference>
<name>A0A5B8MKH5_9CHLO</name>
<dbReference type="EMBL" id="CP031037">
    <property type="protein sequence ID" value="QDZ20976.1"/>
    <property type="molecule type" value="Genomic_DNA"/>
</dbReference>
<keyword evidence="1" id="KW-0175">Coiled coil</keyword>
<reference evidence="3 4" key="1">
    <citation type="submission" date="2018-07" db="EMBL/GenBank/DDBJ databases">
        <title>The complete nuclear genome of the prasinophyte Chloropicon primus (CCMP1205).</title>
        <authorList>
            <person name="Pombert J.-F."/>
            <person name="Otis C."/>
            <person name="Turmel M."/>
            <person name="Lemieux C."/>
        </authorList>
    </citation>
    <scope>NUCLEOTIDE SEQUENCE [LARGE SCALE GENOMIC DNA]</scope>
    <source>
        <strain evidence="3 4">CCMP1205</strain>
    </source>
</reference>
<keyword evidence="4" id="KW-1185">Reference proteome</keyword>
<evidence type="ECO:0000256" key="1">
    <source>
        <dbReference type="SAM" id="Coils"/>
    </source>
</evidence>
<protein>
    <submittedName>
        <fullName evidence="3">Uncharacterized protein</fullName>
    </submittedName>
</protein>
<gene>
    <name evidence="3" type="ORF">A3770_04p34940</name>
</gene>
<feature type="coiled-coil region" evidence="1">
    <location>
        <begin position="319"/>
        <end position="366"/>
    </location>
</feature>
<organism evidence="3 4">
    <name type="scientific">Chloropicon primus</name>
    <dbReference type="NCBI Taxonomy" id="1764295"/>
    <lineage>
        <taxon>Eukaryota</taxon>
        <taxon>Viridiplantae</taxon>
        <taxon>Chlorophyta</taxon>
        <taxon>Chloropicophyceae</taxon>
        <taxon>Chloropicales</taxon>
        <taxon>Chloropicaceae</taxon>
        <taxon>Chloropicon</taxon>
    </lineage>
</organism>